<evidence type="ECO:0000313" key="16">
    <source>
        <dbReference type="EMBL" id="GBG87959.1"/>
    </source>
</evidence>
<dbReference type="EC" id="1.11.1.7" evidence="13"/>
<feature type="domain" description="Plant heme peroxidase family profile" evidence="15">
    <location>
        <begin position="69"/>
        <end position="355"/>
    </location>
</feature>
<feature type="binding site" evidence="10">
    <location>
        <position position="121"/>
    </location>
    <ligand>
        <name>Ca(2+)</name>
        <dbReference type="ChEBI" id="CHEBI:29108"/>
        <label>1</label>
    </ligand>
</feature>
<keyword evidence="7 12" id="KW-1015">Disulfide bond</keyword>
<organism evidence="16 17">
    <name type="scientific">Chara braunii</name>
    <name type="common">Braun's stonewort</name>
    <dbReference type="NCBI Taxonomy" id="69332"/>
    <lineage>
        <taxon>Eukaryota</taxon>
        <taxon>Viridiplantae</taxon>
        <taxon>Streptophyta</taxon>
        <taxon>Charophyceae</taxon>
        <taxon>Charales</taxon>
        <taxon>Characeae</taxon>
        <taxon>Chara</taxon>
    </lineage>
</organism>
<evidence type="ECO:0000313" key="17">
    <source>
        <dbReference type="Proteomes" id="UP000265515"/>
    </source>
</evidence>
<keyword evidence="2 13" id="KW-0575">Peroxidase</keyword>
<dbReference type="InterPro" id="IPR019794">
    <property type="entry name" value="Peroxidases_AS"/>
</dbReference>
<comment type="cofactor">
    <cofactor evidence="10 13">
        <name>Ca(2+)</name>
        <dbReference type="ChEBI" id="CHEBI:29108"/>
    </cofactor>
    <text evidence="10 13">Binds 2 calcium ions per subunit.</text>
</comment>
<dbReference type="EMBL" id="BFEA01000642">
    <property type="protein sequence ID" value="GBG87959.1"/>
    <property type="molecule type" value="Genomic_DNA"/>
</dbReference>
<feature type="site" description="Transition state stabilizer" evidence="11">
    <location>
        <position position="107"/>
    </location>
</feature>
<keyword evidence="13" id="KW-0964">Secreted</keyword>
<feature type="active site" description="Proton acceptor" evidence="8">
    <location>
        <position position="111"/>
    </location>
</feature>
<evidence type="ECO:0000256" key="5">
    <source>
        <dbReference type="ARBA" id="ARBA00023002"/>
    </source>
</evidence>
<dbReference type="Pfam" id="PF00141">
    <property type="entry name" value="peroxidase"/>
    <property type="match status" value="1"/>
</dbReference>
<evidence type="ECO:0000256" key="13">
    <source>
        <dbReference type="RuleBase" id="RU362060"/>
    </source>
</evidence>
<dbReference type="FunFam" id="1.10.420.10:FF:000001">
    <property type="entry name" value="Peroxidase"/>
    <property type="match status" value="1"/>
</dbReference>
<evidence type="ECO:0000256" key="9">
    <source>
        <dbReference type="PIRSR" id="PIRSR600823-2"/>
    </source>
</evidence>
<dbReference type="InterPro" id="IPR002016">
    <property type="entry name" value="Haem_peroxidase"/>
</dbReference>
<reference evidence="16 17" key="1">
    <citation type="journal article" date="2018" name="Cell">
        <title>The Chara Genome: Secondary Complexity and Implications for Plant Terrestrialization.</title>
        <authorList>
            <person name="Nishiyama T."/>
            <person name="Sakayama H."/>
            <person name="Vries J.D."/>
            <person name="Buschmann H."/>
            <person name="Saint-Marcoux D."/>
            <person name="Ullrich K.K."/>
            <person name="Haas F.B."/>
            <person name="Vanderstraeten L."/>
            <person name="Becker D."/>
            <person name="Lang D."/>
            <person name="Vosolsobe S."/>
            <person name="Rombauts S."/>
            <person name="Wilhelmsson P.K.I."/>
            <person name="Janitza P."/>
            <person name="Kern R."/>
            <person name="Heyl A."/>
            <person name="Rumpler F."/>
            <person name="Villalobos L.I.A.C."/>
            <person name="Clay J.M."/>
            <person name="Skokan R."/>
            <person name="Toyoda A."/>
            <person name="Suzuki Y."/>
            <person name="Kagoshima H."/>
            <person name="Schijlen E."/>
            <person name="Tajeshwar N."/>
            <person name="Catarino B."/>
            <person name="Hetherington A.J."/>
            <person name="Saltykova A."/>
            <person name="Bonnot C."/>
            <person name="Breuninger H."/>
            <person name="Symeonidi A."/>
            <person name="Radhakrishnan G.V."/>
            <person name="Van Nieuwerburgh F."/>
            <person name="Deforce D."/>
            <person name="Chang C."/>
            <person name="Karol K.G."/>
            <person name="Hedrich R."/>
            <person name="Ulvskov P."/>
            <person name="Glockner G."/>
            <person name="Delwiche C.F."/>
            <person name="Petrasek J."/>
            <person name="Van de Peer Y."/>
            <person name="Friml J."/>
            <person name="Beilby M."/>
            <person name="Dolan L."/>
            <person name="Kohara Y."/>
            <person name="Sugano S."/>
            <person name="Fujiyama A."/>
            <person name="Delaux P.-M."/>
            <person name="Quint M."/>
            <person name="TheiBen G."/>
            <person name="Hagemann M."/>
            <person name="Harholt J."/>
            <person name="Dunand C."/>
            <person name="Zachgo S."/>
            <person name="Langdale J."/>
            <person name="Maumus F."/>
            <person name="Straeten D.V.D."/>
            <person name="Gould S.B."/>
            <person name="Rensing S.A."/>
        </authorList>
    </citation>
    <scope>NUCLEOTIDE SEQUENCE [LARGE SCALE GENOMIC DNA]</scope>
    <source>
        <strain evidence="16 17">S276</strain>
    </source>
</reference>
<dbReference type="STRING" id="69332.A0A388M0F5"/>
<keyword evidence="13" id="KW-0376">Hydrogen peroxide</keyword>
<dbReference type="PANTHER" id="PTHR31517:SF48">
    <property type="entry name" value="PEROXIDASE 16-RELATED"/>
    <property type="match status" value="1"/>
</dbReference>
<dbReference type="Gene3D" id="1.10.420.10">
    <property type="entry name" value="Peroxidase, domain 2"/>
    <property type="match status" value="1"/>
</dbReference>
<keyword evidence="10 13" id="KW-0106">Calcium</keyword>
<feature type="binding site" evidence="10">
    <location>
        <position position="294"/>
    </location>
    <ligand>
        <name>Ca(2+)</name>
        <dbReference type="ChEBI" id="CHEBI:29108"/>
        <label>2</label>
    </ligand>
</feature>
<dbReference type="GO" id="GO:0006979">
    <property type="term" value="P:response to oxidative stress"/>
    <property type="evidence" value="ECO:0007669"/>
    <property type="project" value="UniProtKB-UniRule"/>
</dbReference>
<keyword evidence="4 10" id="KW-0479">Metal-binding</keyword>
<dbReference type="OrthoDB" id="2113341at2759"/>
<comment type="subcellular location">
    <subcellularLocation>
        <location evidence="13">Secreted</location>
    </subcellularLocation>
</comment>
<evidence type="ECO:0000256" key="14">
    <source>
        <dbReference type="SAM" id="Phobius"/>
    </source>
</evidence>
<dbReference type="PROSITE" id="PS00436">
    <property type="entry name" value="PEROXIDASE_2"/>
    <property type="match status" value="1"/>
</dbReference>
<feature type="binding site" evidence="10">
    <location>
        <position position="129"/>
    </location>
    <ligand>
        <name>Ca(2+)</name>
        <dbReference type="ChEBI" id="CHEBI:29108"/>
        <label>1</label>
    </ligand>
</feature>
<comment type="caution">
    <text evidence="16">The sequence shown here is derived from an EMBL/GenBank/DDBJ whole genome shotgun (WGS) entry which is preliminary data.</text>
</comment>
<evidence type="ECO:0000256" key="10">
    <source>
        <dbReference type="PIRSR" id="PIRSR600823-3"/>
    </source>
</evidence>
<dbReference type="InterPro" id="IPR010255">
    <property type="entry name" value="Haem_peroxidase_sf"/>
</dbReference>
<evidence type="ECO:0000256" key="4">
    <source>
        <dbReference type="ARBA" id="ARBA00022723"/>
    </source>
</evidence>
<keyword evidence="5 13" id="KW-0560">Oxidoreductase</keyword>
<feature type="binding site" evidence="10">
    <location>
        <position position="291"/>
    </location>
    <ligand>
        <name>Ca(2+)</name>
        <dbReference type="ChEBI" id="CHEBI:29108"/>
        <label>2</label>
    </ligand>
</feature>
<dbReference type="GO" id="GO:0020037">
    <property type="term" value="F:heme binding"/>
    <property type="evidence" value="ECO:0007669"/>
    <property type="project" value="UniProtKB-UniRule"/>
</dbReference>
<dbReference type="GO" id="GO:0140825">
    <property type="term" value="F:lactoperoxidase activity"/>
    <property type="evidence" value="ECO:0007669"/>
    <property type="project" value="UniProtKB-EC"/>
</dbReference>
<comment type="cofactor">
    <cofactor evidence="10 13">
        <name>heme b</name>
        <dbReference type="ChEBI" id="CHEBI:60344"/>
    </cofactor>
    <text evidence="10 13">Binds 1 heme b (iron(II)-protoporphyrin IX) group per subunit.</text>
</comment>
<dbReference type="PRINTS" id="PR00458">
    <property type="entry name" value="PEROXIDASE"/>
</dbReference>
<comment type="similarity">
    <text evidence="13">Belongs to the peroxidase family. Classical plant (class III) peroxidase subfamily.</text>
</comment>
<evidence type="ECO:0000256" key="11">
    <source>
        <dbReference type="PIRSR" id="PIRSR600823-4"/>
    </source>
</evidence>
<feature type="binding site" evidence="10">
    <location>
        <position position="123"/>
    </location>
    <ligand>
        <name>Ca(2+)</name>
        <dbReference type="ChEBI" id="CHEBI:29108"/>
        <label>1</label>
    </ligand>
</feature>
<feature type="binding site" evidence="10">
    <location>
        <position position="119"/>
    </location>
    <ligand>
        <name>Ca(2+)</name>
        <dbReference type="ChEBI" id="CHEBI:29108"/>
        <label>1</label>
    </ligand>
</feature>
<sequence length="369" mass="38094">MDCVSSSAFGCSGGKGRGGGGGGGGGRRRRRSRLYGVCLFFCLCFSAAVAGPATRPPPPVYASSPTKGDIDSSLYYPADASCLMAAIKTATTAILSQRQSRAATLLRLVFHDCMTKGGGCDASILKPAEINNPVNDGLSKVVDIITAVRKQAATQCGVLPTLADTIARAAAAAVSFSGLGDVVASGFKLGRRDVAPSQTGDNPATLPNENQPLDDILNSFASFGLSVQESTVWSIGGHSIGEAGCIHFTNRLNTSGGAGSCLPPVDPTLDPVLACKLAATCAAGAKGANFDFVTPKVLDVTYFQLLLKKQGLLKSDQAFAGNARTAAYIQLYANSPGQFAADFLAAYVKVSLFNINGPTTAPPTQYYFP</sequence>
<evidence type="ECO:0000256" key="12">
    <source>
        <dbReference type="PIRSR" id="PIRSR600823-5"/>
    </source>
</evidence>
<evidence type="ECO:0000256" key="3">
    <source>
        <dbReference type="ARBA" id="ARBA00022617"/>
    </source>
</evidence>
<evidence type="ECO:0000256" key="1">
    <source>
        <dbReference type="ARBA" id="ARBA00000189"/>
    </source>
</evidence>
<dbReference type="PANTHER" id="PTHR31517">
    <property type="match status" value="1"/>
</dbReference>
<evidence type="ECO:0000256" key="8">
    <source>
        <dbReference type="PIRSR" id="PIRSR600823-1"/>
    </source>
</evidence>
<feature type="binding site" evidence="10">
    <location>
        <position position="299"/>
    </location>
    <ligand>
        <name>Ca(2+)</name>
        <dbReference type="ChEBI" id="CHEBI:29108"/>
        <label>2</label>
    </ligand>
</feature>
<keyword evidence="14" id="KW-1133">Transmembrane helix</keyword>
<feature type="binding site" evidence="9">
    <location>
        <position position="207"/>
    </location>
    <ligand>
        <name>substrate</name>
    </ligand>
</feature>
<dbReference type="Proteomes" id="UP000265515">
    <property type="component" value="Unassembled WGS sequence"/>
</dbReference>
<keyword evidence="14" id="KW-0472">Membrane</keyword>
<feature type="disulfide bond" evidence="12">
    <location>
        <begin position="245"/>
        <end position="281"/>
    </location>
</feature>
<evidence type="ECO:0000256" key="7">
    <source>
        <dbReference type="ARBA" id="ARBA00023157"/>
    </source>
</evidence>
<feature type="disulfide bond" evidence="12">
    <location>
        <begin position="113"/>
        <end position="120"/>
    </location>
</feature>
<dbReference type="GO" id="GO:0042744">
    <property type="term" value="P:hydrogen peroxide catabolic process"/>
    <property type="evidence" value="ECO:0007669"/>
    <property type="project" value="UniProtKB-KW"/>
</dbReference>
<feature type="binding site" description="axial binding residue" evidence="10">
    <location>
        <position position="238"/>
    </location>
    <ligand>
        <name>heme b</name>
        <dbReference type="ChEBI" id="CHEBI:60344"/>
    </ligand>
    <ligandPart>
        <name>Fe</name>
        <dbReference type="ChEBI" id="CHEBI:18248"/>
    </ligandPart>
</feature>
<protein>
    <recommendedName>
        <fullName evidence="13">Peroxidase</fullName>
        <ecNumber evidence="13">1.11.1.7</ecNumber>
    </recommendedName>
</protein>
<name>A0A388M0F5_CHABU</name>
<keyword evidence="14" id="KW-0812">Transmembrane</keyword>
<dbReference type="Gene3D" id="1.10.520.10">
    <property type="match status" value="1"/>
</dbReference>
<keyword evidence="17" id="KW-1185">Reference proteome</keyword>
<dbReference type="InterPro" id="IPR000823">
    <property type="entry name" value="Peroxidase_pln"/>
</dbReference>
<dbReference type="AlphaFoldDB" id="A0A388M0F5"/>
<dbReference type="GO" id="GO:0005576">
    <property type="term" value="C:extracellular region"/>
    <property type="evidence" value="ECO:0007669"/>
    <property type="project" value="UniProtKB-SubCell"/>
</dbReference>
<keyword evidence="3 13" id="KW-0349">Heme</keyword>
<keyword evidence="6 10" id="KW-0408">Iron</keyword>
<dbReference type="GO" id="GO:0046872">
    <property type="term" value="F:metal ion binding"/>
    <property type="evidence" value="ECO:0007669"/>
    <property type="project" value="UniProtKB-UniRule"/>
</dbReference>
<dbReference type="SUPFAM" id="SSF48113">
    <property type="entry name" value="Heme-dependent peroxidases"/>
    <property type="match status" value="1"/>
</dbReference>
<comment type="catalytic activity">
    <reaction evidence="1 13">
        <text>2 a phenolic donor + H2O2 = 2 a phenolic radical donor + 2 H2O</text>
        <dbReference type="Rhea" id="RHEA:56136"/>
        <dbReference type="ChEBI" id="CHEBI:15377"/>
        <dbReference type="ChEBI" id="CHEBI:16240"/>
        <dbReference type="ChEBI" id="CHEBI:139520"/>
        <dbReference type="ChEBI" id="CHEBI:139521"/>
        <dbReference type="EC" id="1.11.1.7"/>
    </reaction>
</comment>
<feature type="binding site" evidence="10">
    <location>
        <position position="112"/>
    </location>
    <ligand>
        <name>Ca(2+)</name>
        <dbReference type="ChEBI" id="CHEBI:29108"/>
        <label>1</label>
    </ligand>
</feature>
<evidence type="ECO:0000256" key="6">
    <source>
        <dbReference type="ARBA" id="ARBA00023004"/>
    </source>
</evidence>
<dbReference type="Gramene" id="GBG87959">
    <property type="protein sequence ID" value="GBG87959"/>
    <property type="gene ID" value="CBR_g46325"/>
</dbReference>
<comment type="function">
    <text evidence="13">Removal of H(2)O(2), oxidation of toxic reductants, biosynthesis and degradation of lignin, suberization, auxin catabolism, response to environmental stresses such as wounding, pathogen attack and oxidative stress.</text>
</comment>
<accession>A0A388M0F5</accession>
<dbReference type="PROSITE" id="PS50873">
    <property type="entry name" value="PEROXIDASE_4"/>
    <property type="match status" value="1"/>
</dbReference>
<evidence type="ECO:0000256" key="2">
    <source>
        <dbReference type="ARBA" id="ARBA00022559"/>
    </source>
</evidence>
<evidence type="ECO:0000259" key="15">
    <source>
        <dbReference type="PROSITE" id="PS50873"/>
    </source>
</evidence>
<gene>
    <name evidence="16" type="primary">Prx12</name>
    <name evidence="16" type="ORF">CBR_g46325</name>
</gene>
<feature type="transmembrane region" description="Helical" evidence="14">
    <location>
        <begin position="34"/>
        <end position="54"/>
    </location>
</feature>
<dbReference type="OMA" id="EAGCIHF"/>
<dbReference type="PRINTS" id="PR00461">
    <property type="entry name" value="PLPEROXIDASE"/>
</dbReference>
<proteinExistence type="inferred from homology"/>